<evidence type="ECO:0000259" key="8">
    <source>
        <dbReference type="Pfam" id="PF04542"/>
    </source>
</evidence>
<dbReference type="InterPro" id="IPR000838">
    <property type="entry name" value="RNA_pol_sigma70_ECF_CS"/>
</dbReference>
<dbReference type="NCBIfam" id="TIGR02937">
    <property type="entry name" value="sigma70-ECF"/>
    <property type="match status" value="1"/>
</dbReference>
<evidence type="ECO:0000256" key="6">
    <source>
        <dbReference type="RuleBase" id="RU000716"/>
    </source>
</evidence>
<feature type="domain" description="RNA polymerase sigma-70 region 2" evidence="8">
    <location>
        <begin position="78"/>
        <end position="139"/>
    </location>
</feature>
<dbReference type="InterPro" id="IPR013249">
    <property type="entry name" value="RNA_pol_sigma70_r4_t2"/>
</dbReference>
<evidence type="ECO:0000256" key="3">
    <source>
        <dbReference type="ARBA" id="ARBA00023082"/>
    </source>
</evidence>
<evidence type="ECO:0000256" key="1">
    <source>
        <dbReference type="ARBA" id="ARBA00010641"/>
    </source>
</evidence>
<evidence type="ECO:0000313" key="12">
    <source>
        <dbReference type="Proteomes" id="UP001189792"/>
    </source>
</evidence>
<keyword evidence="3 6" id="KW-0731">Sigma factor</keyword>
<name>A0AAD2F3V5_9RALS</name>
<dbReference type="Proteomes" id="UP001189792">
    <property type="component" value="Unassembled WGS sequence"/>
</dbReference>
<dbReference type="PROSITE" id="PS01063">
    <property type="entry name" value="SIGMA70_ECF"/>
    <property type="match status" value="1"/>
</dbReference>
<evidence type="ECO:0000313" key="11">
    <source>
        <dbReference type="EMBL" id="CAJ0860643.1"/>
    </source>
</evidence>
<evidence type="ECO:0000256" key="7">
    <source>
        <dbReference type="SAM" id="MobiDB-lite"/>
    </source>
</evidence>
<dbReference type="PANTHER" id="PTHR43133:SF25">
    <property type="entry name" value="RNA POLYMERASE SIGMA FACTOR RFAY-RELATED"/>
    <property type="match status" value="1"/>
</dbReference>
<evidence type="ECO:0000256" key="2">
    <source>
        <dbReference type="ARBA" id="ARBA00023015"/>
    </source>
</evidence>
<dbReference type="Pfam" id="PF08281">
    <property type="entry name" value="Sigma70_r4_2"/>
    <property type="match status" value="1"/>
</dbReference>
<dbReference type="InterPro" id="IPR014284">
    <property type="entry name" value="RNA_pol_sigma-70_dom"/>
</dbReference>
<dbReference type="InterPro" id="IPR007627">
    <property type="entry name" value="RNA_pol_sigma70_r2"/>
</dbReference>
<dbReference type="Gene3D" id="1.10.10.10">
    <property type="entry name" value="Winged helix-like DNA-binding domain superfamily/Winged helix DNA-binding domain"/>
    <property type="match status" value="1"/>
</dbReference>
<evidence type="ECO:0000259" key="9">
    <source>
        <dbReference type="Pfam" id="PF08281"/>
    </source>
</evidence>
<keyword evidence="5 6" id="KW-0804">Transcription</keyword>
<dbReference type="InterPro" id="IPR013324">
    <property type="entry name" value="RNA_pol_sigma_r3/r4-like"/>
</dbReference>
<evidence type="ECO:0000256" key="5">
    <source>
        <dbReference type="ARBA" id="ARBA00023163"/>
    </source>
</evidence>
<dbReference type="Pfam" id="PF04542">
    <property type="entry name" value="Sigma70_r2"/>
    <property type="match status" value="1"/>
</dbReference>
<keyword evidence="2 6" id="KW-0805">Transcription regulation</keyword>
<dbReference type="Gene3D" id="1.10.1740.10">
    <property type="match status" value="1"/>
</dbReference>
<dbReference type="Proteomes" id="UP001190491">
    <property type="component" value="Unassembled WGS sequence"/>
</dbReference>
<keyword evidence="4 6" id="KW-0238">DNA-binding</keyword>
<comment type="caution">
    <text evidence="10">The sequence shown here is derived from an EMBL/GenBank/DDBJ whole genome shotgun (WGS) entry which is preliminary data.</text>
</comment>
<gene>
    <name evidence="11" type="ORF">R77564_00755</name>
    <name evidence="10" type="ORF">R77567_01347</name>
</gene>
<evidence type="ECO:0000313" key="13">
    <source>
        <dbReference type="Proteomes" id="UP001190491"/>
    </source>
</evidence>
<dbReference type="InterPro" id="IPR036388">
    <property type="entry name" value="WH-like_DNA-bd_sf"/>
</dbReference>
<dbReference type="EMBL" id="CAUDKO010000002">
    <property type="protein sequence ID" value="CAJ0859197.1"/>
    <property type="molecule type" value="Genomic_DNA"/>
</dbReference>
<feature type="domain" description="RNA polymerase sigma factor 70 region 4 type 2" evidence="9">
    <location>
        <begin position="178"/>
        <end position="229"/>
    </location>
</feature>
<dbReference type="GO" id="GO:0016987">
    <property type="term" value="F:sigma factor activity"/>
    <property type="evidence" value="ECO:0007669"/>
    <property type="project" value="UniProtKB-KW"/>
</dbReference>
<dbReference type="EMBL" id="CAUDLI010000002">
    <property type="protein sequence ID" value="CAJ0860643.1"/>
    <property type="molecule type" value="Genomic_DNA"/>
</dbReference>
<dbReference type="NCBIfam" id="NF009185">
    <property type="entry name" value="PRK12533.1"/>
    <property type="match status" value="1"/>
</dbReference>
<evidence type="ECO:0000313" key="10">
    <source>
        <dbReference type="EMBL" id="CAJ0859197.1"/>
    </source>
</evidence>
<dbReference type="CDD" id="cd06171">
    <property type="entry name" value="Sigma70_r4"/>
    <property type="match status" value="1"/>
</dbReference>
<dbReference type="InterPro" id="IPR039425">
    <property type="entry name" value="RNA_pol_sigma-70-like"/>
</dbReference>
<reference evidence="10 12" key="1">
    <citation type="submission" date="2023-07" db="EMBL/GenBank/DDBJ databases">
        <authorList>
            <person name="Peeters C."/>
        </authorList>
    </citation>
    <scope>NUCLEOTIDE SEQUENCE</scope>
    <source>
        <strain evidence="11 12">LMG 32965</strain>
        <strain evidence="10">R-77567</strain>
    </source>
</reference>
<comment type="similarity">
    <text evidence="1 6">Belongs to the sigma-70 factor family. ECF subfamily.</text>
</comment>
<organism evidence="10 13">
    <name type="scientific">Ralstonia flatus</name>
    <dbReference type="NCBI Taxonomy" id="3058601"/>
    <lineage>
        <taxon>Bacteria</taxon>
        <taxon>Pseudomonadati</taxon>
        <taxon>Pseudomonadota</taxon>
        <taxon>Betaproteobacteria</taxon>
        <taxon>Burkholderiales</taxon>
        <taxon>Burkholderiaceae</taxon>
        <taxon>Ralstonia</taxon>
    </lineage>
</organism>
<dbReference type="AlphaFoldDB" id="A0AAD2F3V5"/>
<protein>
    <recommendedName>
        <fullName evidence="6">RNA polymerase sigma factor</fullName>
    </recommendedName>
</protein>
<feature type="region of interest" description="Disordered" evidence="7">
    <location>
        <begin position="238"/>
        <end position="264"/>
    </location>
</feature>
<dbReference type="PANTHER" id="PTHR43133">
    <property type="entry name" value="RNA POLYMERASE ECF-TYPE SIGMA FACTO"/>
    <property type="match status" value="1"/>
</dbReference>
<dbReference type="InterPro" id="IPR013325">
    <property type="entry name" value="RNA_pol_sigma_r2"/>
</dbReference>
<dbReference type="SUPFAM" id="SSF88659">
    <property type="entry name" value="Sigma3 and sigma4 domains of RNA polymerase sigma factors"/>
    <property type="match status" value="1"/>
</dbReference>
<proteinExistence type="inferred from homology"/>
<dbReference type="GO" id="GO:0006352">
    <property type="term" value="P:DNA-templated transcription initiation"/>
    <property type="evidence" value="ECO:0007669"/>
    <property type="project" value="InterPro"/>
</dbReference>
<sequence>MEMEEAPVLPVIPAGVPAYSTRFAFSQNFFGAGINWIAPRYTEVNRLQAAMPDLPDLPDPTADLPTDAQRFAQAVLPHVDAAYNLARWLSGDAQDADDIVQEACLRAFRLFGGFRGGDGRPWLLAIVRNTWFSECARRKQAPAQPWDDDAAAGQAHDDSASYGVDPAALLARIDDVRRVHVALAQLPVPYREVLVLRELEDLSYRDIAAVVDAPIGTVMSRLARARQQLARLLTEDTAPPRTNVTPIRASGGMGNSTKEARHEL</sequence>
<keyword evidence="12" id="KW-1185">Reference proteome</keyword>
<dbReference type="GO" id="GO:0003677">
    <property type="term" value="F:DNA binding"/>
    <property type="evidence" value="ECO:0007669"/>
    <property type="project" value="UniProtKB-KW"/>
</dbReference>
<dbReference type="SUPFAM" id="SSF88946">
    <property type="entry name" value="Sigma2 domain of RNA polymerase sigma factors"/>
    <property type="match status" value="1"/>
</dbReference>
<accession>A0AAD2F3V5</accession>
<evidence type="ECO:0000256" key="4">
    <source>
        <dbReference type="ARBA" id="ARBA00023125"/>
    </source>
</evidence>